<name>A0AAV4G575_9GAST</name>
<sequence>MEGFPTSLHGRFLYVFTWKASLRLYMEGFSMSLHGRFPYVFTWQRAMWLKNPITGREPIRSFSVLDTRYVKWALVSKVALLLKTRGLDSSVGRGSVAQRSRVHASAEHSPGPYWVGVKIM</sequence>
<organism evidence="1 2">
    <name type="scientific">Elysia marginata</name>
    <dbReference type="NCBI Taxonomy" id="1093978"/>
    <lineage>
        <taxon>Eukaryota</taxon>
        <taxon>Metazoa</taxon>
        <taxon>Spiralia</taxon>
        <taxon>Lophotrochozoa</taxon>
        <taxon>Mollusca</taxon>
        <taxon>Gastropoda</taxon>
        <taxon>Heterobranchia</taxon>
        <taxon>Euthyneura</taxon>
        <taxon>Panpulmonata</taxon>
        <taxon>Sacoglossa</taxon>
        <taxon>Placobranchoidea</taxon>
        <taxon>Plakobranchidae</taxon>
        <taxon>Elysia</taxon>
    </lineage>
</organism>
<reference evidence="1 2" key="1">
    <citation type="journal article" date="2021" name="Elife">
        <title>Chloroplast acquisition without the gene transfer in kleptoplastic sea slugs, Plakobranchus ocellatus.</title>
        <authorList>
            <person name="Maeda T."/>
            <person name="Takahashi S."/>
            <person name="Yoshida T."/>
            <person name="Shimamura S."/>
            <person name="Takaki Y."/>
            <person name="Nagai Y."/>
            <person name="Toyoda A."/>
            <person name="Suzuki Y."/>
            <person name="Arimoto A."/>
            <person name="Ishii H."/>
            <person name="Satoh N."/>
            <person name="Nishiyama T."/>
            <person name="Hasebe M."/>
            <person name="Maruyama T."/>
            <person name="Minagawa J."/>
            <person name="Obokata J."/>
            <person name="Shigenobu S."/>
        </authorList>
    </citation>
    <scope>NUCLEOTIDE SEQUENCE [LARGE SCALE GENOMIC DNA]</scope>
</reference>
<evidence type="ECO:0000313" key="2">
    <source>
        <dbReference type="Proteomes" id="UP000762676"/>
    </source>
</evidence>
<keyword evidence="2" id="KW-1185">Reference proteome</keyword>
<evidence type="ECO:0000313" key="1">
    <source>
        <dbReference type="EMBL" id="GFR79821.1"/>
    </source>
</evidence>
<proteinExistence type="predicted"/>
<comment type="caution">
    <text evidence="1">The sequence shown here is derived from an EMBL/GenBank/DDBJ whole genome shotgun (WGS) entry which is preliminary data.</text>
</comment>
<dbReference type="EMBL" id="BMAT01004764">
    <property type="protein sequence ID" value="GFR79821.1"/>
    <property type="molecule type" value="Genomic_DNA"/>
</dbReference>
<accession>A0AAV4G575</accession>
<protein>
    <submittedName>
        <fullName evidence="1">Uncharacterized protein</fullName>
    </submittedName>
</protein>
<dbReference type="Proteomes" id="UP000762676">
    <property type="component" value="Unassembled WGS sequence"/>
</dbReference>
<gene>
    <name evidence="1" type="ORF">ElyMa_002297700</name>
</gene>
<dbReference type="AlphaFoldDB" id="A0AAV4G575"/>